<keyword evidence="1" id="KW-0862">Zinc</keyword>
<dbReference type="SUPFAM" id="SSF57850">
    <property type="entry name" value="RING/U-box"/>
    <property type="match status" value="1"/>
</dbReference>
<keyword evidence="1" id="KW-0863">Zinc-finger</keyword>
<name>A0A9Q0H1J9_9MAGN</name>
<dbReference type="FunFam" id="3.10.110.10:FF:000050">
    <property type="entry name" value="eIF-2-alpha kinase GCN2"/>
    <property type="match status" value="1"/>
</dbReference>
<dbReference type="PANTHER" id="PTHR13198">
    <property type="entry name" value="RING FINGER PROTEIN 25"/>
    <property type="match status" value="1"/>
</dbReference>
<dbReference type="SUPFAM" id="SSF54495">
    <property type="entry name" value="UBC-like"/>
    <property type="match status" value="1"/>
</dbReference>
<gene>
    <name evidence="5" type="ORF">NE237_012700</name>
</gene>
<dbReference type="Proteomes" id="UP001141806">
    <property type="component" value="Unassembled WGS sequence"/>
</dbReference>
<dbReference type="GO" id="GO:0016567">
    <property type="term" value="P:protein ubiquitination"/>
    <property type="evidence" value="ECO:0007669"/>
    <property type="project" value="TreeGrafter"/>
</dbReference>
<proteinExistence type="predicted"/>
<dbReference type="AlphaFoldDB" id="A0A9Q0H1J9"/>
<sequence>MAEEEEVLFEVEAVQAVYGDDCLVIQSFPPHIHVQMKPRTADDHSQQFVEVILGIRAGAEYPKEPPHIDIIESKGLDAKRQAHLITSVQDKARQLSLCLMLVALCEEAVETLSNMNHPDGDCPLCLHPLVSGDKQTASLPFMKLLSCFHCFHSECIIRWWKWLQDQNRTSLSNSSDSTMLRSRDLGRLEDVNGVMKENLGKCPVCRKVIHAKDIEHVLGLVETSVSQLAFQGAEANDDDDDLLQSDVENIRRQKFETVLKLQQENNGLIAPKRDKVLLPGMFLPESTTRSMTSVKDPIEQQSKDPTCSATPKTNSSGSSPNPKTNSSGSSPTPSTSEHKNLGMRKYRSQNPRKQLKQWIKKDLE</sequence>
<reference evidence="5" key="1">
    <citation type="journal article" date="2023" name="Plant J.">
        <title>The genome of the king protea, Protea cynaroides.</title>
        <authorList>
            <person name="Chang J."/>
            <person name="Duong T.A."/>
            <person name="Schoeman C."/>
            <person name="Ma X."/>
            <person name="Roodt D."/>
            <person name="Barker N."/>
            <person name="Li Z."/>
            <person name="Van de Peer Y."/>
            <person name="Mizrachi E."/>
        </authorList>
    </citation>
    <scope>NUCLEOTIDE SEQUENCE</scope>
    <source>
        <tissue evidence="5">Young leaves</tissue>
    </source>
</reference>
<dbReference type="InterPro" id="IPR001841">
    <property type="entry name" value="Znf_RING"/>
</dbReference>
<keyword evidence="1" id="KW-0479">Metal-binding</keyword>
<dbReference type="GO" id="GO:0005634">
    <property type="term" value="C:nucleus"/>
    <property type="evidence" value="ECO:0007669"/>
    <property type="project" value="TreeGrafter"/>
</dbReference>
<feature type="domain" description="RING-type" evidence="3">
    <location>
        <begin position="122"/>
        <end position="206"/>
    </location>
</feature>
<dbReference type="PROSITE" id="PS50908">
    <property type="entry name" value="RWD"/>
    <property type="match status" value="1"/>
</dbReference>
<evidence type="ECO:0000313" key="5">
    <source>
        <dbReference type="EMBL" id="KAJ4955917.1"/>
    </source>
</evidence>
<feature type="region of interest" description="Disordered" evidence="2">
    <location>
        <begin position="287"/>
        <end position="364"/>
    </location>
</feature>
<protein>
    <recommendedName>
        <fullName evidence="7">RWD domain-containing protein</fullName>
    </recommendedName>
</protein>
<dbReference type="GO" id="GO:0010468">
    <property type="term" value="P:regulation of gene expression"/>
    <property type="evidence" value="ECO:0007669"/>
    <property type="project" value="UniProtKB-ARBA"/>
</dbReference>
<dbReference type="GO" id="GO:0033554">
    <property type="term" value="P:cellular response to stress"/>
    <property type="evidence" value="ECO:0007669"/>
    <property type="project" value="UniProtKB-ARBA"/>
</dbReference>
<evidence type="ECO:0000256" key="2">
    <source>
        <dbReference type="SAM" id="MobiDB-lite"/>
    </source>
</evidence>
<dbReference type="Pfam" id="PF05773">
    <property type="entry name" value="RWD"/>
    <property type="match status" value="1"/>
</dbReference>
<comment type="caution">
    <text evidence="5">The sequence shown here is derived from an EMBL/GenBank/DDBJ whole genome shotgun (WGS) entry which is preliminary data.</text>
</comment>
<evidence type="ECO:0008006" key="7">
    <source>
        <dbReference type="Google" id="ProtNLM"/>
    </source>
</evidence>
<dbReference type="FunFam" id="3.30.40.10:FF:000914">
    <property type="entry name" value="RWD domain-containing protein"/>
    <property type="match status" value="1"/>
</dbReference>
<evidence type="ECO:0000256" key="1">
    <source>
        <dbReference type="PROSITE-ProRule" id="PRU00175"/>
    </source>
</evidence>
<dbReference type="Gene3D" id="3.30.40.10">
    <property type="entry name" value="Zinc/RING finger domain, C3HC4 (zinc finger)"/>
    <property type="match status" value="1"/>
</dbReference>
<keyword evidence="6" id="KW-1185">Reference proteome</keyword>
<evidence type="ECO:0000259" key="4">
    <source>
        <dbReference type="PROSITE" id="PS50908"/>
    </source>
</evidence>
<accession>A0A9Q0H1J9</accession>
<dbReference type="InterPro" id="IPR039133">
    <property type="entry name" value="RNF25"/>
</dbReference>
<dbReference type="InterPro" id="IPR016135">
    <property type="entry name" value="UBQ-conjugating_enzyme/RWD"/>
</dbReference>
<dbReference type="GO" id="GO:0008270">
    <property type="term" value="F:zinc ion binding"/>
    <property type="evidence" value="ECO:0007669"/>
    <property type="project" value="UniProtKB-KW"/>
</dbReference>
<dbReference type="InterPro" id="IPR006575">
    <property type="entry name" value="RWD_dom"/>
</dbReference>
<dbReference type="GO" id="GO:0009893">
    <property type="term" value="P:positive regulation of metabolic process"/>
    <property type="evidence" value="ECO:0007669"/>
    <property type="project" value="UniProtKB-ARBA"/>
</dbReference>
<dbReference type="PANTHER" id="PTHR13198:SF4">
    <property type="entry name" value="E3 UBIQUITIN-PROTEIN LIGASE RNF25"/>
    <property type="match status" value="1"/>
</dbReference>
<dbReference type="PROSITE" id="PS50089">
    <property type="entry name" value="ZF_RING_2"/>
    <property type="match status" value="1"/>
</dbReference>
<dbReference type="SMART" id="SM00184">
    <property type="entry name" value="RING"/>
    <property type="match status" value="1"/>
</dbReference>
<dbReference type="EMBL" id="JAMYWD010000011">
    <property type="protein sequence ID" value="KAJ4955917.1"/>
    <property type="molecule type" value="Genomic_DNA"/>
</dbReference>
<dbReference type="GO" id="GO:0051246">
    <property type="term" value="P:regulation of protein metabolic process"/>
    <property type="evidence" value="ECO:0007669"/>
    <property type="project" value="UniProtKB-ARBA"/>
</dbReference>
<feature type="compositionally biased region" description="Low complexity" evidence="2">
    <location>
        <begin position="310"/>
        <end position="335"/>
    </location>
</feature>
<organism evidence="5 6">
    <name type="scientific">Protea cynaroides</name>
    <dbReference type="NCBI Taxonomy" id="273540"/>
    <lineage>
        <taxon>Eukaryota</taxon>
        <taxon>Viridiplantae</taxon>
        <taxon>Streptophyta</taxon>
        <taxon>Embryophyta</taxon>
        <taxon>Tracheophyta</taxon>
        <taxon>Spermatophyta</taxon>
        <taxon>Magnoliopsida</taxon>
        <taxon>Proteales</taxon>
        <taxon>Proteaceae</taxon>
        <taxon>Protea</taxon>
    </lineage>
</organism>
<dbReference type="InterPro" id="IPR013083">
    <property type="entry name" value="Znf_RING/FYVE/PHD"/>
</dbReference>
<evidence type="ECO:0000259" key="3">
    <source>
        <dbReference type="PROSITE" id="PS50089"/>
    </source>
</evidence>
<evidence type="ECO:0000313" key="6">
    <source>
        <dbReference type="Proteomes" id="UP001141806"/>
    </source>
</evidence>
<dbReference type="OrthoDB" id="432311at2759"/>
<dbReference type="CDD" id="cd23818">
    <property type="entry name" value="RWD_RNF25"/>
    <property type="match status" value="1"/>
</dbReference>
<dbReference type="SMART" id="SM00591">
    <property type="entry name" value="RWD"/>
    <property type="match status" value="1"/>
</dbReference>
<dbReference type="GO" id="GO:0061630">
    <property type="term" value="F:ubiquitin protein ligase activity"/>
    <property type="evidence" value="ECO:0007669"/>
    <property type="project" value="InterPro"/>
</dbReference>
<dbReference type="Gene3D" id="3.10.110.10">
    <property type="entry name" value="Ubiquitin Conjugating Enzyme"/>
    <property type="match status" value="1"/>
</dbReference>
<feature type="domain" description="RWD" evidence="4">
    <location>
        <begin position="9"/>
        <end position="115"/>
    </location>
</feature>